<gene>
    <name evidence="1" type="ORF">VZT92_007071</name>
</gene>
<protein>
    <submittedName>
        <fullName evidence="1">Uncharacterized protein</fullName>
    </submittedName>
</protein>
<sequence length="103" mass="11318">MNVKLYLRCEQAPSVTPYLGQDCDSKGFTQLSGTPPSWPGRSPYCSAFLFGVIARSLPSQIQIHDGGQRLTNDLCKVPLERALRGPKSVVCISGGRLLVRWLL</sequence>
<name>A0AAW1FJ75_ZOAVI</name>
<keyword evidence="2" id="KW-1185">Reference proteome</keyword>
<organism evidence="1 2">
    <name type="scientific">Zoarces viviparus</name>
    <name type="common">Viviparous eelpout</name>
    <name type="synonym">Blennius viviparus</name>
    <dbReference type="NCBI Taxonomy" id="48416"/>
    <lineage>
        <taxon>Eukaryota</taxon>
        <taxon>Metazoa</taxon>
        <taxon>Chordata</taxon>
        <taxon>Craniata</taxon>
        <taxon>Vertebrata</taxon>
        <taxon>Euteleostomi</taxon>
        <taxon>Actinopterygii</taxon>
        <taxon>Neopterygii</taxon>
        <taxon>Teleostei</taxon>
        <taxon>Neoteleostei</taxon>
        <taxon>Acanthomorphata</taxon>
        <taxon>Eupercaria</taxon>
        <taxon>Perciformes</taxon>
        <taxon>Cottioidei</taxon>
        <taxon>Zoarcales</taxon>
        <taxon>Zoarcidae</taxon>
        <taxon>Zoarcinae</taxon>
        <taxon>Zoarces</taxon>
    </lineage>
</organism>
<reference evidence="1 2" key="1">
    <citation type="journal article" date="2024" name="Genome Biol. Evol.">
        <title>Chromosome-level genome assembly of the viviparous eelpout Zoarces viviparus.</title>
        <authorList>
            <person name="Fuhrmann N."/>
            <person name="Brasseur M.V."/>
            <person name="Bakowski C.E."/>
            <person name="Podsiadlowski L."/>
            <person name="Prost S."/>
            <person name="Krehenwinkel H."/>
            <person name="Mayer C."/>
        </authorList>
    </citation>
    <scope>NUCLEOTIDE SEQUENCE [LARGE SCALE GENOMIC DNA]</scope>
    <source>
        <strain evidence="1">NO-MEL_2022_Ind0_liver</strain>
    </source>
</reference>
<accession>A0AAW1FJ75</accession>
<proteinExistence type="predicted"/>
<comment type="caution">
    <text evidence="1">The sequence shown here is derived from an EMBL/GenBank/DDBJ whole genome shotgun (WGS) entry which is preliminary data.</text>
</comment>
<evidence type="ECO:0000313" key="2">
    <source>
        <dbReference type="Proteomes" id="UP001488805"/>
    </source>
</evidence>
<dbReference type="EMBL" id="JBCEZU010000056">
    <property type="protein sequence ID" value="KAK9534638.1"/>
    <property type="molecule type" value="Genomic_DNA"/>
</dbReference>
<dbReference type="Proteomes" id="UP001488805">
    <property type="component" value="Unassembled WGS sequence"/>
</dbReference>
<dbReference type="AlphaFoldDB" id="A0AAW1FJ75"/>
<evidence type="ECO:0000313" key="1">
    <source>
        <dbReference type="EMBL" id="KAK9534638.1"/>
    </source>
</evidence>